<sequence>MTDNLPFISQRCLNYHREKEITVTTCTPEWHQSNGLAEKAVNISKQILRKSSKTNTDFREGVMECSNTEIISLQAFPAQILQSRALRTQLPSISKNLEPRIKDNVYNMLQKRQERSNIQYDKTARRNTIDLNKRDKVVIKSSKDIVWHKATVIEKAKEPRSYWVRKERNNKIVRRNSNQMKLSLTKSCIDDQILDPGLYPDEECKPQSAFKETRQSRSQTIQYLKIRSINKNPP</sequence>
<dbReference type="PANTHER" id="PTHR37984:SF7">
    <property type="entry name" value="INTEGRASE CATALYTIC DOMAIN-CONTAINING PROTEIN"/>
    <property type="match status" value="1"/>
</dbReference>
<name>A0AAN7QCF2_9COLE</name>
<evidence type="ECO:0000313" key="2">
    <source>
        <dbReference type="Proteomes" id="UP001353858"/>
    </source>
</evidence>
<evidence type="ECO:0000313" key="1">
    <source>
        <dbReference type="EMBL" id="KAK4873213.1"/>
    </source>
</evidence>
<organism evidence="1 2">
    <name type="scientific">Aquatica leii</name>
    <dbReference type="NCBI Taxonomy" id="1421715"/>
    <lineage>
        <taxon>Eukaryota</taxon>
        <taxon>Metazoa</taxon>
        <taxon>Ecdysozoa</taxon>
        <taxon>Arthropoda</taxon>
        <taxon>Hexapoda</taxon>
        <taxon>Insecta</taxon>
        <taxon>Pterygota</taxon>
        <taxon>Neoptera</taxon>
        <taxon>Endopterygota</taxon>
        <taxon>Coleoptera</taxon>
        <taxon>Polyphaga</taxon>
        <taxon>Elateriformia</taxon>
        <taxon>Elateroidea</taxon>
        <taxon>Lampyridae</taxon>
        <taxon>Luciolinae</taxon>
        <taxon>Aquatica</taxon>
    </lineage>
</organism>
<gene>
    <name evidence="1" type="ORF">RN001_015242</name>
</gene>
<reference evidence="2" key="1">
    <citation type="submission" date="2023-01" db="EMBL/GenBank/DDBJ databases">
        <title>Key to firefly adult light organ development and bioluminescence: homeobox transcription factors regulate luciferase expression and transportation to peroxisome.</title>
        <authorList>
            <person name="Fu X."/>
        </authorList>
    </citation>
    <scope>NUCLEOTIDE SEQUENCE [LARGE SCALE GENOMIC DNA]</scope>
</reference>
<accession>A0AAN7QCF2</accession>
<evidence type="ECO:0008006" key="3">
    <source>
        <dbReference type="Google" id="ProtNLM"/>
    </source>
</evidence>
<dbReference type="EMBL" id="JARPUR010000007">
    <property type="protein sequence ID" value="KAK4873213.1"/>
    <property type="molecule type" value="Genomic_DNA"/>
</dbReference>
<dbReference type="Proteomes" id="UP001353858">
    <property type="component" value="Unassembled WGS sequence"/>
</dbReference>
<comment type="caution">
    <text evidence="1">The sequence shown here is derived from an EMBL/GenBank/DDBJ whole genome shotgun (WGS) entry which is preliminary data.</text>
</comment>
<dbReference type="GO" id="GO:0003676">
    <property type="term" value="F:nucleic acid binding"/>
    <property type="evidence" value="ECO:0007669"/>
    <property type="project" value="InterPro"/>
</dbReference>
<keyword evidence="2" id="KW-1185">Reference proteome</keyword>
<dbReference type="InterPro" id="IPR050951">
    <property type="entry name" value="Retrovirus_Pol_polyprotein"/>
</dbReference>
<dbReference type="InterPro" id="IPR036397">
    <property type="entry name" value="RNaseH_sf"/>
</dbReference>
<protein>
    <recommendedName>
        <fullName evidence="3">Integrase catalytic domain-containing protein</fullName>
    </recommendedName>
</protein>
<dbReference type="AlphaFoldDB" id="A0AAN7QCF2"/>
<dbReference type="PANTHER" id="PTHR37984">
    <property type="entry name" value="PROTEIN CBG26694"/>
    <property type="match status" value="1"/>
</dbReference>
<dbReference type="Gene3D" id="3.30.420.10">
    <property type="entry name" value="Ribonuclease H-like superfamily/Ribonuclease H"/>
    <property type="match status" value="1"/>
</dbReference>
<proteinExistence type="predicted"/>